<accession>A0ABV5JJ97</accession>
<evidence type="ECO:0000256" key="1">
    <source>
        <dbReference type="SAM" id="MobiDB-lite"/>
    </source>
</evidence>
<organism evidence="4 5">
    <name type="scientific">Pseudohalocynthiibacter aestuariivivens</name>
    <dbReference type="NCBI Taxonomy" id="1591409"/>
    <lineage>
        <taxon>Bacteria</taxon>
        <taxon>Pseudomonadati</taxon>
        <taxon>Pseudomonadota</taxon>
        <taxon>Alphaproteobacteria</taxon>
        <taxon>Rhodobacterales</taxon>
        <taxon>Paracoccaceae</taxon>
        <taxon>Pseudohalocynthiibacter</taxon>
    </lineage>
</organism>
<dbReference type="InterPro" id="IPR046619">
    <property type="entry name" value="DUF6732"/>
</dbReference>
<feature type="transmembrane region" description="Helical" evidence="2">
    <location>
        <begin position="32"/>
        <end position="50"/>
    </location>
</feature>
<dbReference type="Proteomes" id="UP001589683">
    <property type="component" value="Unassembled WGS sequence"/>
</dbReference>
<gene>
    <name evidence="4" type="ORF">ACFFUT_13760</name>
</gene>
<evidence type="ECO:0000256" key="3">
    <source>
        <dbReference type="SAM" id="SignalP"/>
    </source>
</evidence>
<keyword evidence="5" id="KW-1185">Reference proteome</keyword>
<feature type="region of interest" description="Disordered" evidence="1">
    <location>
        <begin position="53"/>
        <end position="76"/>
    </location>
</feature>
<keyword evidence="2" id="KW-0472">Membrane</keyword>
<protein>
    <submittedName>
        <fullName evidence="4">DUF6732 family protein</fullName>
    </submittedName>
</protein>
<keyword evidence="2" id="KW-0812">Transmembrane</keyword>
<proteinExistence type="predicted"/>
<feature type="chain" id="PRO_5045808454" evidence="3">
    <location>
        <begin position="19"/>
        <end position="76"/>
    </location>
</feature>
<evidence type="ECO:0000313" key="5">
    <source>
        <dbReference type="Proteomes" id="UP001589683"/>
    </source>
</evidence>
<sequence>MKSLLTTVAILPAAPALAHPGHMAEALGHDHWLGAAAIGLAIALGLWAKLKGKDQTKTKDNEEAEDEAEAEELQEA</sequence>
<feature type="signal peptide" evidence="3">
    <location>
        <begin position="1"/>
        <end position="18"/>
    </location>
</feature>
<keyword evidence="2" id="KW-1133">Transmembrane helix</keyword>
<keyword evidence="3" id="KW-0732">Signal</keyword>
<evidence type="ECO:0000313" key="4">
    <source>
        <dbReference type="EMBL" id="MFB9232853.1"/>
    </source>
</evidence>
<dbReference type="EMBL" id="JBHMEA010000044">
    <property type="protein sequence ID" value="MFB9232853.1"/>
    <property type="molecule type" value="Genomic_DNA"/>
</dbReference>
<feature type="compositionally biased region" description="Acidic residues" evidence="1">
    <location>
        <begin position="62"/>
        <end position="76"/>
    </location>
</feature>
<comment type="caution">
    <text evidence="4">The sequence shown here is derived from an EMBL/GenBank/DDBJ whole genome shotgun (WGS) entry which is preliminary data.</text>
</comment>
<reference evidence="4 5" key="1">
    <citation type="submission" date="2024-09" db="EMBL/GenBank/DDBJ databases">
        <authorList>
            <person name="Sun Q."/>
            <person name="Mori K."/>
        </authorList>
    </citation>
    <scope>NUCLEOTIDE SEQUENCE [LARGE SCALE GENOMIC DNA]</scope>
    <source>
        <strain evidence="4 5">CECT 8726</strain>
    </source>
</reference>
<name>A0ABV5JJ97_9RHOB</name>
<dbReference type="RefSeq" id="WP_213887140.1">
    <property type="nucleotide sequence ID" value="NZ_JAGFNU010000001.1"/>
</dbReference>
<dbReference type="Pfam" id="PF20506">
    <property type="entry name" value="DUF6732"/>
    <property type="match status" value="1"/>
</dbReference>
<evidence type="ECO:0000256" key="2">
    <source>
        <dbReference type="SAM" id="Phobius"/>
    </source>
</evidence>